<protein>
    <submittedName>
        <fullName evidence="1">DUF116 domain-containing protein</fullName>
    </submittedName>
</protein>
<keyword evidence="2" id="KW-1185">Reference proteome</keyword>
<dbReference type="InterPro" id="IPR002829">
    <property type="entry name" value="DUF116"/>
</dbReference>
<name>A0ABT8QM62_9FIRM</name>
<dbReference type="EMBL" id="JAMJEV010000004">
    <property type="protein sequence ID" value="MDO0822443.1"/>
    <property type="molecule type" value="Genomic_DNA"/>
</dbReference>
<proteinExistence type="predicted"/>
<gene>
    <name evidence="1" type="ORF">M8H41_06180</name>
</gene>
<dbReference type="RefSeq" id="WP_252467563.1">
    <property type="nucleotide sequence ID" value="NZ_JAMHFY010000003.1"/>
</dbReference>
<dbReference type="Pfam" id="PF01976">
    <property type="entry name" value="DUF116"/>
    <property type="match status" value="1"/>
</dbReference>
<comment type="caution">
    <text evidence="1">The sequence shown here is derived from an EMBL/GenBank/DDBJ whole genome shotgun (WGS) entry which is preliminary data.</text>
</comment>
<reference evidence="1" key="1">
    <citation type="submission" date="2022-05" db="EMBL/GenBank/DDBJ databases">
        <title>Expanded diversity of anoxic marine methylotrophy in a Black Sea sulfate reducing microorganism.</title>
        <authorList>
            <person name="Fischer P.Q."/>
            <person name="Stams A.J.M."/>
            <person name="Villanueva L."/>
            <person name="Sousa D.Z."/>
        </authorList>
    </citation>
    <scope>NUCLEOTIDE SEQUENCE</scope>
    <source>
        <strain evidence="1">P130</strain>
    </source>
</reference>
<organism evidence="1 2">
    <name type="scientific">Desulfosporosinus nitroreducens</name>
    <dbReference type="NCBI Taxonomy" id="2018668"/>
    <lineage>
        <taxon>Bacteria</taxon>
        <taxon>Bacillati</taxon>
        <taxon>Bacillota</taxon>
        <taxon>Clostridia</taxon>
        <taxon>Eubacteriales</taxon>
        <taxon>Desulfitobacteriaceae</taxon>
        <taxon>Desulfosporosinus</taxon>
    </lineage>
</organism>
<evidence type="ECO:0000313" key="1">
    <source>
        <dbReference type="EMBL" id="MDO0822443.1"/>
    </source>
</evidence>
<evidence type="ECO:0000313" key="2">
    <source>
        <dbReference type="Proteomes" id="UP001176021"/>
    </source>
</evidence>
<dbReference type="Proteomes" id="UP001176021">
    <property type="component" value="Unassembled WGS sequence"/>
</dbReference>
<sequence>MMKLKGKLDIETLGKNWLIEVEAHPEEMNSIFFVGKSVNPRDIRVTKNFNALPLLLPYCAKSPTCKFRYTEGCERCGRCDMGEAYQLAEEFGMEPVTIQNYEMLEQVLQSLKEQGCSAFIGTCCQTFLTKHRHDFERIGLQGVLIDIDNSTCYHLGKNREAHQGTFQNQTRLKLDLLRKVLDKVIVSDEVGRK</sequence>
<accession>A0ABT8QM62</accession>